<accession>A0A0F9SP77</accession>
<keyword evidence="4" id="KW-0413">Isomerase</keyword>
<keyword evidence="3" id="KW-0560">Oxidoreductase</keyword>
<keyword evidence="2" id="KW-0521">NADP</keyword>
<evidence type="ECO:0000313" key="6">
    <source>
        <dbReference type="EMBL" id="KKN70805.1"/>
    </source>
</evidence>
<dbReference type="PANTHER" id="PTHR43238:SF1">
    <property type="entry name" value="GDP-L-FUCOSE SYNTHASE"/>
    <property type="match status" value="1"/>
</dbReference>
<evidence type="ECO:0000256" key="3">
    <source>
        <dbReference type="ARBA" id="ARBA00023002"/>
    </source>
</evidence>
<sequence length="310" mass="34791">MRIIITGASKGSFLGNHVRRRFQKTGFSPIYTGSEYDLTKESNADALMRDLNPQTVVHMAAKCGGILANKNSPAEFIRDNVRINTNIVDACHRHNVEYLLTLGSVCMYPKYCPVPFNEDDIFNGKSEETNHPYGESKKLMLTTQNAYRDQYGMKSCMIIPVNMLGEWDHFDLVNSHVIPALINKFINAKENDLSEVPIWGTGEATREFLYAGDCAEAIIKAIMTGLDTPKPINIGTGKDISIKDLAYLIRKLTKYEGEITFTGEVSDGQPERRLDVSRAKKLLGFTAKIGLREGLKKTIKWYLENKNGNN</sequence>
<dbReference type="InterPro" id="IPR001509">
    <property type="entry name" value="Epimerase_deHydtase"/>
</dbReference>
<dbReference type="GO" id="GO:0016853">
    <property type="term" value="F:isomerase activity"/>
    <property type="evidence" value="ECO:0007669"/>
    <property type="project" value="UniProtKB-KW"/>
</dbReference>
<gene>
    <name evidence="6" type="ORF">LCGC14_0426970</name>
</gene>
<comment type="similarity">
    <text evidence="1">Belongs to the NAD(P)-dependent epimerase/dehydratase family. Fucose synthase subfamily.</text>
</comment>
<dbReference type="SUPFAM" id="SSF51735">
    <property type="entry name" value="NAD(P)-binding Rossmann-fold domains"/>
    <property type="match status" value="1"/>
</dbReference>
<proteinExistence type="inferred from homology"/>
<dbReference type="InterPro" id="IPR028614">
    <property type="entry name" value="GDP_fucose/colitose_synth"/>
</dbReference>
<organism evidence="6">
    <name type="scientific">marine sediment metagenome</name>
    <dbReference type="NCBI Taxonomy" id="412755"/>
    <lineage>
        <taxon>unclassified sequences</taxon>
        <taxon>metagenomes</taxon>
        <taxon>ecological metagenomes</taxon>
    </lineage>
</organism>
<evidence type="ECO:0000259" key="5">
    <source>
        <dbReference type="Pfam" id="PF01370"/>
    </source>
</evidence>
<dbReference type="PANTHER" id="PTHR43238">
    <property type="entry name" value="GDP-L-FUCOSE SYNTHASE"/>
    <property type="match status" value="1"/>
</dbReference>
<dbReference type="Gene3D" id="3.40.50.720">
    <property type="entry name" value="NAD(P)-binding Rossmann-like Domain"/>
    <property type="match status" value="1"/>
</dbReference>
<dbReference type="EMBL" id="LAZR01000396">
    <property type="protein sequence ID" value="KKN70805.1"/>
    <property type="molecule type" value="Genomic_DNA"/>
</dbReference>
<evidence type="ECO:0000256" key="1">
    <source>
        <dbReference type="ARBA" id="ARBA00005959"/>
    </source>
</evidence>
<evidence type="ECO:0000256" key="4">
    <source>
        <dbReference type="ARBA" id="ARBA00023235"/>
    </source>
</evidence>
<dbReference type="InterPro" id="IPR036291">
    <property type="entry name" value="NAD(P)-bd_dom_sf"/>
</dbReference>
<reference evidence="6" key="1">
    <citation type="journal article" date="2015" name="Nature">
        <title>Complex archaea that bridge the gap between prokaryotes and eukaryotes.</title>
        <authorList>
            <person name="Spang A."/>
            <person name="Saw J.H."/>
            <person name="Jorgensen S.L."/>
            <person name="Zaremba-Niedzwiedzka K."/>
            <person name="Martijn J."/>
            <person name="Lind A.E."/>
            <person name="van Eijk R."/>
            <person name="Schleper C."/>
            <person name="Guy L."/>
            <person name="Ettema T.J."/>
        </authorList>
    </citation>
    <scope>NUCLEOTIDE SEQUENCE</scope>
</reference>
<feature type="domain" description="NAD-dependent epimerase/dehydratase" evidence="5">
    <location>
        <begin position="4"/>
        <end position="235"/>
    </location>
</feature>
<dbReference type="HAMAP" id="MF_00956">
    <property type="entry name" value="GDP_fucose_synth"/>
    <property type="match status" value="1"/>
</dbReference>
<dbReference type="Gene3D" id="3.90.25.10">
    <property type="entry name" value="UDP-galactose 4-epimerase, domain 1"/>
    <property type="match status" value="1"/>
</dbReference>
<dbReference type="AlphaFoldDB" id="A0A0F9SP77"/>
<dbReference type="Pfam" id="PF01370">
    <property type="entry name" value="Epimerase"/>
    <property type="match status" value="1"/>
</dbReference>
<dbReference type="GO" id="GO:0050577">
    <property type="term" value="F:GDP-L-fucose synthase activity"/>
    <property type="evidence" value="ECO:0007669"/>
    <property type="project" value="TreeGrafter"/>
</dbReference>
<comment type="caution">
    <text evidence="6">The sequence shown here is derived from an EMBL/GenBank/DDBJ whole genome shotgun (WGS) entry which is preliminary data.</text>
</comment>
<evidence type="ECO:0000256" key="2">
    <source>
        <dbReference type="ARBA" id="ARBA00022857"/>
    </source>
</evidence>
<protein>
    <recommendedName>
        <fullName evidence="5">NAD-dependent epimerase/dehydratase domain-containing protein</fullName>
    </recommendedName>
</protein>
<name>A0A0F9SP77_9ZZZZ</name>